<comment type="caution">
    <text evidence="6">The sequence shown here is derived from an EMBL/GenBank/DDBJ whole genome shotgun (WGS) entry which is preliminary data.</text>
</comment>
<protein>
    <recommendedName>
        <fullName evidence="5">HIT-type domain-containing protein</fullName>
    </recommendedName>
</protein>
<dbReference type="GO" id="GO:0006338">
    <property type="term" value="P:chromatin remodeling"/>
    <property type="evidence" value="ECO:0007669"/>
    <property type="project" value="InterPro"/>
</dbReference>
<gene>
    <name evidence="6" type="ORF">PPRIM_AZ9-3.1.T1060055</name>
</gene>
<dbReference type="GO" id="GO:0005634">
    <property type="term" value="C:nucleus"/>
    <property type="evidence" value="ECO:0007669"/>
    <property type="project" value="UniProtKB-ARBA"/>
</dbReference>
<dbReference type="CDD" id="cd21437">
    <property type="entry name" value="zf-HIT_ZNHIT1_like"/>
    <property type="match status" value="1"/>
</dbReference>
<dbReference type="InterPro" id="IPR039723">
    <property type="entry name" value="Vps71/ZNHIT1"/>
</dbReference>
<organism evidence="6 7">
    <name type="scientific">Paramecium primaurelia</name>
    <dbReference type="NCBI Taxonomy" id="5886"/>
    <lineage>
        <taxon>Eukaryota</taxon>
        <taxon>Sar</taxon>
        <taxon>Alveolata</taxon>
        <taxon>Ciliophora</taxon>
        <taxon>Intramacronucleata</taxon>
        <taxon>Oligohymenophorea</taxon>
        <taxon>Peniculida</taxon>
        <taxon>Parameciidae</taxon>
        <taxon>Paramecium</taxon>
    </lineage>
</organism>
<name>A0A8S1P548_PARPR</name>
<dbReference type="GO" id="GO:0008270">
    <property type="term" value="F:zinc ion binding"/>
    <property type="evidence" value="ECO:0007669"/>
    <property type="project" value="UniProtKB-UniRule"/>
</dbReference>
<sequence>MATTRNQKRTKTYTYVRNVDENQRSLRTQSKLDILESDYYDSPNKLAEEELSDASANRKKSKMLRIAKKKQNNTLRKNVNLKKMLKNTPLDSEFLNFQNITPKAKPQQTKQCSICRSQAKYTCPRCLERYCSLDCHQTHKEIQCLRMDY</sequence>
<dbReference type="PROSITE" id="PS51083">
    <property type="entry name" value="ZF_HIT"/>
    <property type="match status" value="1"/>
</dbReference>
<dbReference type="OMA" id="YHNETRC"/>
<keyword evidence="1" id="KW-0479">Metal-binding</keyword>
<keyword evidence="2 4" id="KW-0863">Zinc-finger</keyword>
<feature type="domain" description="HIT-type" evidence="5">
    <location>
        <begin position="112"/>
        <end position="144"/>
    </location>
</feature>
<accession>A0A8S1P548</accession>
<dbReference type="AlphaFoldDB" id="A0A8S1P548"/>
<evidence type="ECO:0000256" key="1">
    <source>
        <dbReference type="ARBA" id="ARBA00022723"/>
    </source>
</evidence>
<evidence type="ECO:0000313" key="7">
    <source>
        <dbReference type="Proteomes" id="UP000688137"/>
    </source>
</evidence>
<evidence type="ECO:0000256" key="4">
    <source>
        <dbReference type="PROSITE-ProRule" id="PRU00453"/>
    </source>
</evidence>
<keyword evidence="7" id="KW-1185">Reference proteome</keyword>
<keyword evidence="3" id="KW-0862">Zinc</keyword>
<dbReference type="EMBL" id="CAJJDM010000109">
    <property type="protein sequence ID" value="CAD8098111.1"/>
    <property type="molecule type" value="Genomic_DNA"/>
</dbReference>
<dbReference type="Proteomes" id="UP000688137">
    <property type="component" value="Unassembled WGS sequence"/>
</dbReference>
<evidence type="ECO:0000259" key="5">
    <source>
        <dbReference type="PROSITE" id="PS51083"/>
    </source>
</evidence>
<evidence type="ECO:0000256" key="2">
    <source>
        <dbReference type="ARBA" id="ARBA00022771"/>
    </source>
</evidence>
<dbReference type="Pfam" id="PF04438">
    <property type="entry name" value="zf-HIT"/>
    <property type="match status" value="1"/>
</dbReference>
<proteinExistence type="predicted"/>
<evidence type="ECO:0000313" key="6">
    <source>
        <dbReference type="EMBL" id="CAD8098111.1"/>
    </source>
</evidence>
<dbReference type="InterPro" id="IPR007529">
    <property type="entry name" value="Znf_HIT"/>
</dbReference>
<reference evidence="6" key="1">
    <citation type="submission" date="2021-01" db="EMBL/GenBank/DDBJ databases">
        <authorList>
            <consortium name="Genoscope - CEA"/>
            <person name="William W."/>
        </authorList>
    </citation>
    <scope>NUCLEOTIDE SEQUENCE</scope>
</reference>
<dbReference type="PANTHER" id="PTHR13093">
    <property type="entry name" value="ZINC FINGER HIT DOMAIN CONTAINING PROTEIN 1"/>
    <property type="match status" value="1"/>
</dbReference>
<evidence type="ECO:0000256" key="3">
    <source>
        <dbReference type="ARBA" id="ARBA00022833"/>
    </source>
</evidence>